<dbReference type="RefSeq" id="XP_062877136.1">
    <property type="nucleotide sequence ID" value="XM_063021066.1"/>
</dbReference>
<keyword evidence="8" id="KW-0227">DNA damage</keyword>
<evidence type="ECO:0000256" key="3">
    <source>
        <dbReference type="ARBA" id="ARBA00005240"/>
    </source>
</evidence>
<evidence type="ECO:0000256" key="10">
    <source>
        <dbReference type="ARBA" id="ARBA00022806"/>
    </source>
</evidence>
<accession>A0AAX4H8D8</accession>
<dbReference type="Gene3D" id="3.40.50.410">
    <property type="entry name" value="von Willebrand factor, type A domain"/>
    <property type="match status" value="1"/>
</dbReference>
<dbReference type="InterPro" id="IPR006164">
    <property type="entry name" value="DNA_bd_Ku70/Ku80"/>
</dbReference>
<dbReference type="GO" id="GO:0000723">
    <property type="term" value="P:telomere maintenance"/>
    <property type="evidence" value="ECO:0007669"/>
    <property type="project" value="InterPro"/>
</dbReference>
<sequence>MSFPNLDQNYKQYEVKEGIVFLIELTDSLFKPLATLDDHSQLQEILLCIDELMSDMIVSFYKNGVGIYFYNSEETGSKFPKKSGLTKIFSLNDLNSSNMKTLSNIVRDEADGFKPLTKRYRPRAEPLDNLQTVLRMILREFQQKPQYNRTKLIWFTNNDKPYLNPEAKDSLRTIISDFEDNNIFIEPIFLDSYLDEAQTKRKEFETSLFENIFLNTNFLNRVLRETRHAEEQNSGSDSFDAINKIKTSIARLKEVRRIQISCDLILSDGPGIGGALGCSIKGYTLFDHEKIKASKNVYTEGEALKVVQIDSSSIRSDTQAEVEIERDNDGKQKKIDAVKGLALKYTNKVDELKENESNERVLLLPENVLQDMKSYSFDHVPQFYQNAKDLSQLEVSSEPGQLEEVSFSKVPYLKLLCFRQLNSFQPFFNLKPALFVTADLDDGLGSGNREGGFANSRTTFTSLYQSCVKLKRFAMVFGCAKLNSTPTLYALYPTNTDGSNSGNAVELPDGFLLVSLPWLGEIRSLPEYVLTEQSKYFFEDPARCAPLQLVEAFKKVIGLVGTSEYNPESHSNPVLQYFYKTIKQEALQMDIKDEDQTVEGNDWSSKELLQLKTLFTEDRALGELVLSINSMLDAIGAAEGSKRAAEDSDIQNGKKQKARPLNEADVITLWKNDTWGNVTVAQLREFIKRYDSIKSATKKADMIANISNFLESKQKTK</sequence>
<dbReference type="Gene3D" id="2.40.290.10">
    <property type="match status" value="1"/>
</dbReference>
<dbReference type="PIRSF" id="PIRSF003033">
    <property type="entry name" value="Ku70"/>
    <property type="match status" value="1"/>
</dbReference>
<dbReference type="GO" id="GO:0043564">
    <property type="term" value="C:Ku70:Ku80 complex"/>
    <property type="evidence" value="ECO:0007669"/>
    <property type="project" value="InterPro"/>
</dbReference>
<dbReference type="GO" id="GO:0003684">
    <property type="term" value="F:damaged DNA binding"/>
    <property type="evidence" value="ECO:0007669"/>
    <property type="project" value="InterPro"/>
</dbReference>
<keyword evidence="16" id="KW-0539">Nucleus</keyword>
<dbReference type="InterPro" id="IPR036465">
    <property type="entry name" value="vWFA_dom_sf"/>
</dbReference>
<dbReference type="GO" id="GO:0003690">
    <property type="term" value="F:double-stranded DNA binding"/>
    <property type="evidence" value="ECO:0007669"/>
    <property type="project" value="TreeGrafter"/>
</dbReference>
<dbReference type="Gene3D" id="1.10.1600.10">
    <property type="match status" value="1"/>
</dbReference>
<dbReference type="Proteomes" id="UP001338582">
    <property type="component" value="Chromosome 2"/>
</dbReference>
<comment type="similarity">
    <text evidence="3">Belongs to the ku70 family.</text>
</comment>
<comment type="subcellular location">
    <subcellularLocation>
        <location evidence="2">Chromosome</location>
        <location evidence="2">Telomere</location>
    </subcellularLocation>
    <subcellularLocation>
        <location evidence="1">Nucleus</location>
    </subcellularLocation>
</comment>
<evidence type="ECO:0000259" key="20">
    <source>
        <dbReference type="Pfam" id="PF03731"/>
    </source>
</evidence>
<dbReference type="GO" id="GO:0006310">
    <property type="term" value="P:DNA recombination"/>
    <property type="evidence" value="ECO:0007669"/>
    <property type="project" value="UniProtKB-KW"/>
</dbReference>
<dbReference type="GO" id="GO:0016787">
    <property type="term" value="F:hydrolase activity"/>
    <property type="evidence" value="ECO:0007669"/>
    <property type="project" value="UniProtKB-KW"/>
</dbReference>
<keyword evidence="6" id="KW-0158">Chromosome</keyword>
<dbReference type="Pfam" id="PF02735">
    <property type="entry name" value="Ku"/>
    <property type="match status" value="1"/>
</dbReference>
<keyword evidence="12" id="KW-0779">Telomere</keyword>
<keyword evidence="9" id="KW-0378">Hydrolase</keyword>
<evidence type="ECO:0000259" key="19">
    <source>
        <dbReference type="Pfam" id="PF03730"/>
    </source>
</evidence>
<evidence type="ECO:0000313" key="22">
    <source>
        <dbReference type="Proteomes" id="UP001338582"/>
    </source>
</evidence>
<dbReference type="GO" id="GO:0005524">
    <property type="term" value="F:ATP binding"/>
    <property type="evidence" value="ECO:0007669"/>
    <property type="project" value="UniProtKB-KW"/>
</dbReference>
<keyword evidence="10" id="KW-0347">Helicase</keyword>
<keyword evidence="11" id="KW-0067">ATP-binding</keyword>
<dbReference type="InterPro" id="IPR005160">
    <property type="entry name" value="Ku_C"/>
</dbReference>
<dbReference type="PANTHER" id="PTHR12604">
    <property type="entry name" value="KU AUTOANTIGEN DNA HELICASE"/>
    <property type="match status" value="1"/>
</dbReference>
<dbReference type="GO" id="GO:0006303">
    <property type="term" value="P:double-strand break repair via nonhomologous end joining"/>
    <property type="evidence" value="ECO:0007669"/>
    <property type="project" value="InterPro"/>
</dbReference>
<name>A0AAX4H8D8_9ASCO</name>
<dbReference type="GO" id="GO:0003678">
    <property type="term" value="F:DNA helicase activity"/>
    <property type="evidence" value="ECO:0007669"/>
    <property type="project" value="UniProtKB-EC"/>
</dbReference>
<evidence type="ECO:0000256" key="8">
    <source>
        <dbReference type="ARBA" id="ARBA00022763"/>
    </source>
</evidence>
<evidence type="ECO:0000256" key="7">
    <source>
        <dbReference type="ARBA" id="ARBA00022741"/>
    </source>
</evidence>
<dbReference type="GO" id="GO:0042162">
    <property type="term" value="F:telomeric DNA binding"/>
    <property type="evidence" value="ECO:0007669"/>
    <property type="project" value="InterPro"/>
</dbReference>
<dbReference type="InterPro" id="IPR005161">
    <property type="entry name" value="Ku_N"/>
</dbReference>
<evidence type="ECO:0000256" key="14">
    <source>
        <dbReference type="ARBA" id="ARBA00023172"/>
    </source>
</evidence>
<evidence type="ECO:0000256" key="15">
    <source>
        <dbReference type="ARBA" id="ARBA00023204"/>
    </source>
</evidence>
<dbReference type="Pfam" id="PF03730">
    <property type="entry name" value="Ku_C"/>
    <property type="match status" value="1"/>
</dbReference>
<keyword evidence="22" id="KW-1185">Reference proteome</keyword>
<keyword evidence="13" id="KW-0238">DNA-binding</keyword>
<dbReference type="EMBL" id="CP138895">
    <property type="protein sequence ID" value="WPK24753.1"/>
    <property type="molecule type" value="Genomic_DNA"/>
</dbReference>
<dbReference type="AlphaFoldDB" id="A0AAX4H8D8"/>
<organism evidence="21 22">
    <name type="scientific">Australozyma saopauloensis</name>
    <dbReference type="NCBI Taxonomy" id="291208"/>
    <lineage>
        <taxon>Eukaryota</taxon>
        <taxon>Fungi</taxon>
        <taxon>Dikarya</taxon>
        <taxon>Ascomycota</taxon>
        <taxon>Saccharomycotina</taxon>
        <taxon>Pichiomycetes</taxon>
        <taxon>Metschnikowiaceae</taxon>
        <taxon>Australozyma</taxon>
    </lineage>
</organism>
<dbReference type="Gene3D" id="1.10.720.30">
    <property type="entry name" value="SAP domain"/>
    <property type="match status" value="1"/>
</dbReference>
<keyword evidence="7" id="KW-0547">Nucleotide-binding</keyword>
<dbReference type="EC" id="3.6.4.12" evidence="4"/>
<evidence type="ECO:0000256" key="4">
    <source>
        <dbReference type="ARBA" id="ARBA00012551"/>
    </source>
</evidence>
<evidence type="ECO:0000259" key="18">
    <source>
        <dbReference type="Pfam" id="PF02735"/>
    </source>
</evidence>
<dbReference type="Pfam" id="PF03731">
    <property type="entry name" value="Ku_N"/>
    <property type="match status" value="1"/>
</dbReference>
<evidence type="ECO:0000256" key="2">
    <source>
        <dbReference type="ARBA" id="ARBA00004574"/>
    </source>
</evidence>
<evidence type="ECO:0000256" key="12">
    <source>
        <dbReference type="ARBA" id="ARBA00022895"/>
    </source>
</evidence>
<dbReference type="InterPro" id="IPR006165">
    <property type="entry name" value="Ku70"/>
</dbReference>
<feature type="domain" description="Ku70/Ku80 C-terminal arm" evidence="19">
    <location>
        <begin position="565"/>
        <end position="652"/>
    </location>
</feature>
<keyword evidence="15" id="KW-0234">DNA repair</keyword>
<protein>
    <recommendedName>
        <fullName evidence="5">ATP-dependent DNA helicase II subunit 1</fullName>
        <ecNumber evidence="4">3.6.4.12</ecNumber>
    </recommendedName>
    <alternativeName>
        <fullName evidence="17">ATP-dependent DNA helicase II subunit Ku70</fullName>
    </alternativeName>
</protein>
<evidence type="ECO:0000313" key="21">
    <source>
        <dbReference type="EMBL" id="WPK24753.1"/>
    </source>
</evidence>
<evidence type="ECO:0000256" key="17">
    <source>
        <dbReference type="ARBA" id="ARBA00031811"/>
    </source>
</evidence>
<dbReference type="PANTHER" id="PTHR12604:SF2">
    <property type="entry name" value="X-RAY REPAIR CROSS-COMPLEMENTING PROTEIN 6"/>
    <property type="match status" value="1"/>
</dbReference>
<keyword evidence="14" id="KW-0233">DNA recombination</keyword>
<dbReference type="InterPro" id="IPR016194">
    <property type="entry name" value="SPOC-like_C_dom_sf"/>
</dbReference>
<evidence type="ECO:0000256" key="6">
    <source>
        <dbReference type="ARBA" id="ARBA00022454"/>
    </source>
</evidence>
<evidence type="ECO:0000256" key="16">
    <source>
        <dbReference type="ARBA" id="ARBA00023242"/>
    </source>
</evidence>
<dbReference type="GeneID" id="88173107"/>
<proteinExistence type="inferred from homology"/>
<dbReference type="KEGG" id="asau:88173107"/>
<evidence type="ECO:0000256" key="11">
    <source>
        <dbReference type="ARBA" id="ARBA00022840"/>
    </source>
</evidence>
<dbReference type="GO" id="GO:0000781">
    <property type="term" value="C:chromosome, telomeric region"/>
    <property type="evidence" value="ECO:0007669"/>
    <property type="project" value="UniProtKB-SubCell"/>
</dbReference>
<evidence type="ECO:0000256" key="1">
    <source>
        <dbReference type="ARBA" id="ARBA00004123"/>
    </source>
</evidence>
<evidence type="ECO:0000256" key="9">
    <source>
        <dbReference type="ARBA" id="ARBA00022801"/>
    </source>
</evidence>
<dbReference type="SUPFAM" id="SSF100939">
    <property type="entry name" value="SPOC domain-like"/>
    <property type="match status" value="1"/>
</dbReference>
<evidence type="ECO:0000256" key="13">
    <source>
        <dbReference type="ARBA" id="ARBA00023125"/>
    </source>
</evidence>
<dbReference type="SUPFAM" id="SSF53300">
    <property type="entry name" value="vWA-like"/>
    <property type="match status" value="1"/>
</dbReference>
<reference evidence="21 22" key="1">
    <citation type="submission" date="2023-10" db="EMBL/GenBank/DDBJ databases">
        <title>Draft Genome Sequence of Candida saopaulonensis from a very Premature Infant with Sepsis.</title>
        <authorList>
            <person name="Ning Y."/>
            <person name="Dai R."/>
            <person name="Xiao M."/>
            <person name="Xu Y."/>
            <person name="Yan Q."/>
            <person name="Zhang L."/>
        </authorList>
    </citation>
    <scope>NUCLEOTIDE SEQUENCE [LARGE SCALE GENOMIC DNA]</scope>
    <source>
        <strain evidence="21 22">19XY460</strain>
    </source>
</reference>
<feature type="domain" description="Ku70/Ku80 N-terminal alpha/beta" evidence="20">
    <location>
        <begin position="19"/>
        <end position="195"/>
    </location>
</feature>
<evidence type="ECO:0000256" key="5">
    <source>
        <dbReference type="ARBA" id="ARBA00021796"/>
    </source>
</evidence>
<feature type="domain" description="Ku" evidence="18">
    <location>
        <begin position="272"/>
        <end position="526"/>
    </location>
</feature>
<dbReference type="InterPro" id="IPR036361">
    <property type="entry name" value="SAP_dom_sf"/>
</dbReference>
<gene>
    <name evidence="21" type="ORF">PUMCH_002042</name>
</gene>